<evidence type="ECO:0000313" key="2">
    <source>
        <dbReference type="Proteomes" id="UP000315344"/>
    </source>
</evidence>
<reference evidence="1 2" key="1">
    <citation type="journal article" date="2017" name="Nat. Commun.">
        <title>In situ click chemistry generation of cyclooxygenase-2 inhibitors.</title>
        <authorList>
            <person name="Bhardwaj A."/>
            <person name="Kaur J."/>
            <person name="Wuest M."/>
            <person name="Wuest F."/>
        </authorList>
    </citation>
    <scope>NUCLEOTIDE SEQUENCE [LARGE SCALE GENOMIC DNA]</scope>
    <source>
        <strain evidence="1">S2_012_000_R3_94</strain>
    </source>
</reference>
<gene>
    <name evidence="1" type="ORF">DI616_10625</name>
</gene>
<sequence length="114" mass="12349">MNVNTIFATIHCTNLATATEWYTRLFDRDPDAAPMDGLKEWHLSDGSGMQLVEDHHRAGQGAATLGVSRIEGFAKRMTQPGMPIGDIIQGDAARILMLTDPDGNQIVLAEALEG</sequence>
<dbReference type="CDD" id="cd06587">
    <property type="entry name" value="VOC"/>
    <property type="match status" value="1"/>
</dbReference>
<protein>
    <recommendedName>
        <fullName evidence="3">VOC family protein</fullName>
    </recommendedName>
</protein>
<dbReference type="SUPFAM" id="SSF54593">
    <property type="entry name" value="Glyoxalase/Bleomycin resistance protein/Dihydroxybiphenyl dioxygenase"/>
    <property type="match status" value="1"/>
</dbReference>
<dbReference type="Proteomes" id="UP000315344">
    <property type="component" value="Unassembled WGS sequence"/>
</dbReference>
<proteinExistence type="predicted"/>
<accession>A0A533I7H5</accession>
<evidence type="ECO:0008006" key="3">
    <source>
        <dbReference type="Google" id="ProtNLM"/>
    </source>
</evidence>
<evidence type="ECO:0000313" key="1">
    <source>
        <dbReference type="EMBL" id="TKW66404.1"/>
    </source>
</evidence>
<organism evidence="1 2">
    <name type="scientific">Paracoccus denitrificans</name>
    <dbReference type="NCBI Taxonomy" id="266"/>
    <lineage>
        <taxon>Bacteria</taxon>
        <taxon>Pseudomonadati</taxon>
        <taxon>Pseudomonadota</taxon>
        <taxon>Alphaproteobacteria</taxon>
        <taxon>Rhodobacterales</taxon>
        <taxon>Paracoccaceae</taxon>
        <taxon>Paracoccus</taxon>
    </lineage>
</organism>
<dbReference type="EMBL" id="VAFL01000007">
    <property type="protein sequence ID" value="TKW66404.1"/>
    <property type="molecule type" value="Genomic_DNA"/>
</dbReference>
<dbReference type="InterPro" id="IPR029068">
    <property type="entry name" value="Glyas_Bleomycin-R_OHBP_Dase"/>
</dbReference>
<comment type="caution">
    <text evidence="1">The sequence shown here is derived from an EMBL/GenBank/DDBJ whole genome shotgun (WGS) entry which is preliminary data.</text>
</comment>
<name>A0A533I7H5_PARDE</name>
<dbReference type="Gene3D" id="3.10.180.10">
    <property type="entry name" value="2,3-Dihydroxybiphenyl 1,2-Dioxygenase, domain 1"/>
    <property type="match status" value="1"/>
</dbReference>
<dbReference type="AlphaFoldDB" id="A0A533I7H5"/>